<comment type="caution">
    <text evidence="1">The sequence shown here is derived from an EMBL/GenBank/DDBJ whole genome shotgun (WGS) entry which is preliminary data.</text>
</comment>
<evidence type="ECO:0000313" key="2">
    <source>
        <dbReference type="Proteomes" id="UP001172386"/>
    </source>
</evidence>
<proteinExistence type="predicted"/>
<gene>
    <name evidence="1" type="ORF">H2198_006808</name>
</gene>
<protein>
    <submittedName>
        <fullName evidence="1">Uncharacterized protein</fullName>
    </submittedName>
</protein>
<sequence length="516" mass="58192">MTRKDGALVLASAAIFFAVAIRAVFNTTPLPQQSILRTRQNVQVDCTTSLARDLYGLGVRLGIYFQWFSGWVANNFIVDEIAGALDANAIFLFALLISIINSTKVEDLTQIDGIVILLLCSGTIWSVLSLWGYRTGVYRKEGLDGIRRFGGFGTHLRLLLIATVGSYGLWYWIVGIKGLPAGLDPYGEVPDSCPKEYITIFGVPVGGRAAPFGTTISIAALTYSGIMTLAAPLAGLTRVMKMVSFFRAKQYASNTRLRYATGATEKQLLLAYRIFRIFNFLWIMFIMVIVEITLNENYQIGVLGANQQSNDGQILQPAQLLPMLIGTFSFARILWISFELWRSPDGDITPSLGRHASRRNAKPKRDSTAGFNIFGLFSQRVEETIAEEEEGLHQATHKNAHQNDIWDDKHEDPYLSLHKRLNVFQRIVVTWLPWLSLLYFWPWSKDLQSKPVSQHEDALHLEPRTEPVSLRTPRRTRFADELEDDVEGDSPDTSYRRPSQVSFPEPYDPHKPREVI</sequence>
<accession>A0ACC3A1Z6</accession>
<keyword evidence="2" id="KW-1185">Reference proteome</keyword>
<organism evidence="1 2">
    <name type="scientific">Neophaeococcomyces mojaviensis</name>
    <dbReference type="NCBI Taxonomy" id="3383035"/>
    <lineage>
        <taxon>Eukaryota</taxon>
        <taxon>Fungi</taxon>
        <taxon>Dikarya</taxon>
        <taxon>Ascomycota</taxon>
        <taxon>Pezizomycotina</taxon>
        <taxon>Eurotiomycetes</taxon>
        <taxon>Chaetothyriomycetidae</taxon>
        <taxon>Chaetothyriales</taxon>
        <taxon>Chaetothyriales incertae sedis</taxon>
        <taxon>Neophaeococcomyces</taxon>
    </lineage>
</organism>
<dbReference type="EMBL" id="JAPDRQ010000131">
    <property type="protein sequence ID" value="KAJ9654128.1"/>
    <property type="molecule type" value="Genomic_DNA"/>
</dbReference>
<name>A0ACC3A1Z6_9EURO</name>
<dbReference type="Proteomes" id="UP001172386">
    <property type="component" value="Unassembled WGS sequence"/>
</dbReference>
<reference evidence="1" key="1">
    <citation type="submission" date="2022-10" db="EMBL/GenBank/DDBJ databases">
        <title>Culturing micro-colonial fungi from biological soil crusts in the Mojave desert and describing Neophaeococcomyces mojavensis, and introducing the new genera and species Taxawa tesnikishii.</title>
        <authorList>
            <person name="Kurbessoian T."/>
            <person name="Stajich J.E."/>
        </authorList>
    </citation>
    <scope>NUCLEOTIDE SEQUENCE</scope>
    <source>
        <strain evidence="1">JES_112</strain>
    </source>
</reference>
<evidence type="ECO:0000313" key="1">
    <source>
        <dbReference type="EMBL" id="KAJ9654128.1"/>
    </source>
</evidence>